<dbReference type="SMART" id="SM00490">
    <property type="entry name" value="HELICc"/>
    <property type="match status" value="1"/>
</dbReference>
<dbReference type="GO" id="GO:0006304">
    <property type="term" value="P:DNA modification"/>
    <property type="evidence" value="ECO:0007669"/>
    <property type="project" value="InterPro"/>
</dbReference>
<dbReference type="GO" id="GO:0009035">
    <property type="term" value="F:type I site-specific deoxyribonuclease activity"/>
    <property type="evidence" value="ECO:0007669"/>
    <property type="project" value="UniProtKB-EC"/>
</dbReference>
<dbReference type="Proteomes" id="UP000514509">
    <property type="component" value="Chromosome"/>
</dbReference>
<dbReference type="InterPro" id="IPR006935">
    <property type="entry name" value="Helicase/UvrB_N"/>
</dbReference>
<feature type="domain" description="Helicase C-terminal" evidence="3">
    <location>
        <begin position="650"/>
        <end position="818"/>
    </location>
</feature>
<dbReference type="SUPFAM" id="SSF52540">
    <property type="entry name" value="P-loop containing nucleoside triphosphate hydrolases"/>
    <property type="match status" value="1"/>
</dbReference>
<dbReference type="Gene3D" id="3.90.1570.30">
    <property type="match status" value="1"/>
</dbReference>
<dbReference type="Pfam" id="PF00271">
    <property type="entry name" value="Helicase_C"/>
    <property type="match status" value="1"/>
</dbReference>
<dbReference type="InterPro" id="IPR025285">
    <property type="entry name" value="DUF4145"/>
</dbReference>
<dbReference type="InterPro" id="IPR050742">
    <property type="entry name" value="Helicase_Restrict-Modif_Enz"/>
</dbReference>
<evidence type="ECO:0000313" key="4">
    <source>
        <dbReference type="EMBL" id="QMU30504.1"/>
    </source>
</evidence>
<dbReference type="PROSITE" id="PS51194">
    <property type="entry name" value="HELICASE_CTER"/>
    <property type="match status" value="1"/>
</dbReference>
<keyword evidence="5" id="KW-1185">Reference proteome</keyword>
<accession>A0A7L7LCT5</accession>
<proteinExistence type="predicted"/>
<dbReference type="GO" id="GO:0005829">
    <property type="term" value="C:cytosol"/>
    <property type="evidence" value="ECO:0007669"/>
    <property type="project" value="TreeGrafter"/>
</dbReference>
<dbReference type="GO" id="GO:0005524">
    <property type="term" value="F:ATP binding"/>
    <property type="evidence" value="ECO:0007669"/>
    <property type="project" value="InterPro"/>
</dbReference>
<feature type="coiled-coil region" evidence="1">
    <location>
        <begin position="140"/>
        <end position="198"/>
    </location>
</feature>
<protein>
    <submittedName>
        <fullName evidence="4">Type I restriction-modification system endonuclease</fullName>
        <ecNumber evidence="4">3.1.21.3</ecNumber>
    </submittedName>
</protein>
<dbReference type="EMBL" id="CP055153">
    <property type="protein sequence ID" value="QMU30504.1"/>
    <property type="molecule type" value="Genomic_DNA"/>
</dbReference>
<feature type="domain" description="Helicase ATP-binding" evidence="2">
    <location>
        <begin position="391"/>
        <end position="576"/>
    </location>
</feature>
<dbReference type="REBASE" id="436047">
    <property type="entry name" value="Asp8001ORF21875P"/>
</dbReference>
<dbReference type="Pfam" id="PF04851">
    <property type="entry name" value="ResIII"/>
    <property type="match status" value="1"/>
</dbReference>
<dbReference type="RefSeq" id="WP_182412951.1">
    <property type="nucleotide sequence ID" value="NZ_CP055153.1"/>
</dbReference>
<dbReference type="InterPro" id="IPR027417">
    <property type="entry name" value="P-loop_NTPase"/>
</dbReference>
<keyword evidence="4" id="KW-0540">Nuclease</keyword>
<dbReference type="Pfam" id="PF13643">
    <property type="entry name" value="DUF4145"/>
    <property type="match status" value="1"/>
</dbReference>
<reference evidence="4 5" key="1">
    <citation type="submission" date="2020-08" db="EMBL/GenBank/DDBJ databases">
        <title>Adhaeribacter dokdonensis sp. nov., isolated from the rhizosphere of Elymus tsukushiensis, a plant native to the Dokdo Islands, Republic of Korea.</title>
        <authorList>
            <person name="Ghim S.Y."/>
        </authorList>
    </citation>
    <scope>NUCLEOTIDE SEQUENCE [LARGE SCALE GENOMIC DNA]</scope>
    <source>
        <strain evidence="4 5">KUDC8001</strain>
    </source>
</reference>
<dbReference type="GO" id="GO:0003677">
    <property type="term" value="F:DNA binding"/>
    <property type="evidence" value="ECO:0007669"/>
    <property type="project" value="InterPro"/>
</dbReference>
<evidence type="ECO:0000256" key="1">
    <source>
        <dbReference type="SAM" id="Coils"/>
    </source>
</evidence>
<dbReference type="PANTHER" id="PTHR47396">
    <property type="entry name" value="TYPE I RESTRICTION ENZYME ECOKI R PROTEIN"/>
    <property type="match status" value="1"/>
</dbReference>
<dbReference type="Gene3D" id="3.40.50.300">
    <property type="entry name" value="P-loop containing nucleotide triphosphate hydrolases"/>
    <property type="match status" value="2"/>
</dbReference>
<keyword evidence="1" id="KW-0175">Coiled coil</keyword>
<dbReference type="CDD" id="cd18032">
    <property type="entry name" value="DEXHc_RE_I_III_res"/>
    <property type="match status" value="1"/>
</dbReference>
<feature type="coiled-coil region" evidence="1">
    <location>
        <begin position="806"/>
        <end position="836"/>
    </location>
</feature>
<dbReference type="InterPro" id="IPR014001">
    <property type="entry name" value="Helicase_ATP-bd"/>
</dbReference>
<keyword evidence="4" id="KW-0255">Endonuclease</keyword>
<keyword evidence="4" id="KW-0378">Hydrolase</keyword>
<evidence type="ECO:0000259" key="3">
    <source>
        <dbReference type="PROSITE" id="PS51194"/>
    </source>
</evidence>
<name>A0A7L7LCT5_9BACT</name>
<evidence type="ECO:0000259" key="2">
    <source>
        <dbReference type="PROSITE" id="PS51192"/>
    </source>
</evidence>
<dbReference type="KEGG" id="add:HUW48_21870"/>
<dbReference type="InterPro" id="IPR013670">
    <property type="entry name" value="EcoEI_R_C_dom"/>
</dbReference>
<dbReference type="NCBIfam" id="NF008521">
    <property type="entry name" value="PRK11448.1"/>
    <property type="match status" value="1"/>
</dbReference>
<dbReference type="PANTHER" id="PTHR47396:SF1">
    <property type="entry name" value="ATP-DEPENDENT HELICASE IRC3-RELATED"/>
    <property type="match status" value="1"/>
</dbReference>
<dbReference type="AlphaFoldDB" id="A0A7L7LCT5"/>
<organism evidence="4 5">
    <name type="scientific">Adhaeribacter radiodurans</name>
    <dbReference type="NCBI Taxonomy" id="2745197"/>
    <lineage>
        <taxon>Bacteria</taxon>
        <taxon>Pseudomonadati</taxon>
        <taxon>Bacteroidota</taxon>
        <taxon>Cytophagia</taxon>
        <taxon>Cytophagales</taxon>
        <taxon>Hymenobacteraceae</taxon>
        <taxon>Adhaeribacter</taxon>
    </lineage>
</organism>
<dbReference type="InterPro" id="IPR001650">
    <property type="entry name" value="Helicase_C-like"/>
</dbReference>
<evidence type="ECO:0000313" key="5">
    <source>
        <dbReference type="Proteomes" id="UP000514509"/>
    </source>
</evidence>
<dbReference type="PROSITE" id="PS51192">
    <property type="entry name" value="HELICASE_ATP_BIND_1"/>
    <property type="match status" value="1"/>
</dbReference>
<dbReference type="CDD" id="cd18799">
    <property type="entry name" value="SF2_C_EcoAI-like"/>
    <property type="match status" value="1"/>
</dbReference>
<dbReference type="EC" id="3.1.21.3" evidence="4"/>
<sequence>MASSNFFFLEEEFPILFNIGQSAEFYLHQDPVASLFKIRLFGERLTEKLFEEHNLQFPYENSFHNRIKTLELERVLPTNIKDLFFHIKEKGNVAVHQNKGSIDDAKHGLFSAFKLSKWFYETYSRNNQDISGVKYQVPAIQDTRHALQELETSFKDLQSKFTQLLEERETKGLPEEKQQAIQQRSEKAARKIEMTEAETRDLIDAQLRKAGWEADTATLNYKLKKTLPQKGKNLAIAEWPASSKWADYALFIGLELYGIVEAKKYAQDISTNLGQSKIYAELVQANHNAVFLGEWHKYKVPFLFSTNGRPYLEQIKTKSGIWFLDVRKAENHAKALQGWYSPEGLIRLYKADVEEANAKLTKTNLDFLESKAGLGLRKYQINAIRAVEENLVQHPEKKRALLAMATGTGKTRTIIGLCYHLIKSNRFNRILFLVDRTLLGTQALNAFKDNKVADLNTFAEVYDIKGLKDALPDIDSRLHFATVQSVVKRLFYNDSTVDIPAVDQYDCIIIDEAHRGYLLDRELDENDLAFKDQQDYISKYRMVLDYFDAYAIGLTATPALHTTSIFGPPVYTYSYTEAVVDGFLIDHDPPYIIQTKLNQEGIVWNKGEKPKAYDQENNEIIELDQLEDELQIDVAGFNKLVVTENFNRTVLKQLVKELDPDGEEKTLIFAATDNHADAVVAYLKEEFKNIGVDVPDKSIEKITGNCHNPQELVNRYKNEKYPNIAVTVDLLTTGIDVPAICNIVFLRRVKSRILYEQMLGRATRRCDEINKTTFRIFDAVGIYDTLKDYTQMKPVVVDPKTTFTQLTEELKEIDNNERARKQLEQIIAKLHRKKRLITGHEEEKFKYNAGGSDPDTLINFFKNEPVSQSLHKALQLSGLWQYLDELKPASSVMYVSEHHDEYLRTEIGYGKAKKPEDYLESFTQFIKTNPNRIAALDMVCTSPKNLNRQSLKELYLALDQAGFNQKTIRTAWKEVKKEDIAADIISYIRTLAMGNSLISHEDRIKNAVKKVQAMRPWNKTQEKWLDRFEKQLLQESILQLEDLDKSPFADDGGFLRLNKIFDNQLEEVISTLNEHLYIQTA</sequence>
<gene>
    <name evidence="4" type="primary">hsdR</name>
    <name evidence="4" type="ORF">HUW48_21870</name>
</gene>
<dbReference type="SMART" id="SM00487">
    <property type="entry name" value="DEXDc"/>
    <property type="match status" value="1"/>
</dbReference>
<dbReference type="Pfam" id="PF08463">
    <property type="entry name" value="EcoEI_R_C"/>
    <property type="match status" value="1"/>
</dbReference>